<dbReference type="eggNOG" id="COG4653">
    <property type="taxonomic scope" value="Bacteria"/>
</dbReference>
<sequence>MVPKDIESYGPVWVEAFVRTQIVETFNLALEQGFLRGAGPEVDEPIGLIKDLSGGNAPGTGYSDKTSTGTLTLANSTTIVNELSSVIKQLAVKENGKKVKVKGKVYVIANPVDAIEIETRCTVLTQDGKYVQAIPFDVKVLESEFMNDGELLFFVEGRNDAFIGGGINVKKFDQTLALEDCNLYVAKQFAFGKARDNKAALLYTLSTGE</sequence>
<dbReference type="HOGENOM" id="CLU_1165258_0_0_9"/>
<gene>
    <name evidence="1" type="ORF">H131_04834</name>
</gene>
<dbReference type="Proteomes" id="UP000013911">
    <property type="component" value="Unassembled WGS sequence"/>
</dbReference>
<dbReference type="AlphaFoldDB" id="R7ZIN9"/>
<comment type="caution">
    <text evidence="1">The sequence shown here is derived from an EMBL/GenBank/DDBJ whole genome shotgun (WGS) entry which is preliminary data.</text>
</comment>
<accession>R7ZIN9</accession>
<name>R7ZIN9_LYSSH</name>
<evidence type="ECO:0000313" key="2">
    <source>
        <dbReference type="Proteomes" id="UP000013911"/>
    </source>
</evidence>
<protein>
    <submittedName>
        <fullName evidence="1">Uncharacterized protein</fullName>
    </submittedName>
</protein>
<reference evidence="1 2" key="1">
    <citation type="submission" date="2013-04" db="EMBL/GenBank/DDBJ databases">
        <title>Draft genome of the heavy metal tolerant bacterium Lysinibacillus sphaericus strain OT4b.31.</title>
        <authorList>
            <person name="Pena-Montenegro T.D."/>
            <person name="Dussan J."/>
        </authorList>
    </citation>
    <scope>NUCLEOTIDE SEQUENCE [LARGE SCALE GENOMIC DNA]</scope>
    <source>
        <strain evidence="1 2">OT4b.31</strain>
    </source>
</reference>
<organism evidence="1 2">
    <name type="scientific">Lysinibacillus sphaericus OT4b.31</name>
    <dbReference type="NCBI Taxonomy" id="1285586"/>
    <lineage>
        <taxon>Bacteria</taxon>
        <taxon>Bacillati</taxon>
        <taxon>Bacillota</taxon>
        <taxon>Bacilli</taxon>
        <taxon>Bacillales</taxon>
        <taxon>Bacillaceae</taxon>
        <taxon>Lysinibacillus</taxon>
    </lineage>
</organism>
<dbReference type="EMBL" id="AQPX01000008">
    <property type="protein sequence ID" value="EON73960.1"/>
    <property type="molecule type" value="Genomic_DNA"/>
</dbReference>
<evidence type="ECO:0000313" key="1">
    <source>
        <dbReference type="EMBL" id="EON73960.1"/>
    </source>
</evidence>
<dbReference type="PATRIC" id="fig|1285586.5.peg.979"/>
<proteinExistence type="predicted"/>
<dbReference type="SUPFAM" id="SSF56563">
    <property type="entry name" value="Major capsid protein gp5"/>
    <property type="match status" value="1"/>
</dbReference>